<feature type="region of interest" description="Disordered" evidence="4">
    <location>
        <begin position="885"/>
        <end position="919"/>
    </location>
</feature>
<dbReference type="PRINTS" id="PR00387">
    <property type="entry name" value="PDIESTERASE1"/>
</dbReference>
<reference evidence="7 8" key="1">
    <citation type="submission" date="2021-02" db="EMBL/GenBank/DDBJ databases">
        <title>Variation within the Batrachochytrium salamandrivorans European outbreak.</title>
        <authorList>
            <person name="Kelly M."/>
            <person name="Pasmans F."/>
            <person name="Shea T.P."/>
            <person name="Munoz J.F."/>
            <person name="Carranza S."/>
            <person name="Cuomo C.A."/>
            <person name="Martel A."/>
        </authorList>
    </citation>
    <scope>NUCLEOTIDE SEQUENCE [LARGE SCALE GENOMIC DNA]</scope>
    <source>
        <strain evidence="7 8">AMFP18/2</strain>
    </source>
</reference>
<keyword evidence="5" id="KW-0472">Membrane</keyword>
<keyword evidence="8" id="KW-1185">Reference proteome</keyword>
<dbReference type="EMBL" id="JAFCIX010000332">
    <property type="protein sequence ID" value="KAH6594604.1"/>
    <property type="molecule type" value="Genomic_DNA"/>
</dbReference>
<proteinExistence type="inferred from homology"/>
<comment type="caution">
    <text evidence="7">The sequence shown here is derived from an EMBL/GenBank/DDBJ whole genome shotgun (WGS) entry which is preliminary data.</text>
</comment>
<comment type="similarity">
    <text evidence="3">Belongs to the cyclic nucleotide phosphodiesterase family.</text>
</comment>
<feature type="transmembrane region" description="Helical" evidence="5">
    <location>
        <begin position="297"/>
        <end position="314"/>
    </location>
</feature>
<feature type="domain" description="PDEase" evidence="6">
    <location>
        <begin position="541"/>
        <end position="866"/>
    </location>
</feature>
<dbReference type="Pfam" id="PF00233">
    <property type="entry name" value="PDEase_I"/>
    <property type="match status" value="1"/>
</dbReference>
<keyword evidence="5" id="KW-1133">Transmembrane helix</keyword>
<feature type="transmembrane region" description="Helical" evidence="5">
    <location>
        <begin position="345"/>
        <end position="367"/>
    </location>
</feature>
<evidence type="ECO:0000256" key="5">
    <source>
        <dbReference type="SAM" id="Phobius"/>
    </source>
</evidence>
<accession>A0ABQ8F9S3</accession>
<gene>
    <name evidence="7" type="ORF">BASA50_006553</name>
</gene>
<dbReference type="EC" id="3.1.4.-" evidence="3"/>
<sequence>MGKLGANETFSDSNVNTSQQSVNNIGISSENCVAPSQSGQRSRLTSNATVRSSVGVDIIGRPIVWTKQATLKRGGNLLYIPQKLDLPMGQPISHISSANNLSNQGIIGNKNSSNVPLNPYASNSILPQGTASSTNLSGVSTVSHTPSSEKSSHREILNKLGTPAPYRRTSSAGQTSQWPASQLRDTHLQIESQNQSLDLIQLKKRKSMNTSHKQSDAASIFSLPYHEIIQKIGHPLRGPVLMEFSVHYFFFLLILFVAWKTSWAPQIRFYLTVIYAFLSFLVLSTARVVLSRFPNSFIPFYISFIPLGLILYISREAHQLVMVLWFISFLIILLQSGHPRLSINLLYFCAIYFLVYLGSIFTMAVTYHTDCQILSCGVQLATPILPMQEVVIIVDCLFIIVIFGFLERFIKMNASILLDRDNYMKNLYIANVDLKRQLRKVKTENEVDLEAPLSRAAQILNEVKNTQDLEEGIAGEIDFIIGLLSSDKLFQPDLFQNSNDTDVHVWLKDMLLTDKGSVQPAKVLLQHLGSSIYNDLALFKNSLDVVGRNAFALLSMSCETPEFDVFDLEVVTSGHALYYMGWYLFRKHGFSDTLNMDEFKFRNWLLKIEAGYRRSNVYHNSTHATDVTHSMSYFCTRTQIQSLLKVEDKIAVLIAPIIHDYMHPGVNNAFLMATSNALALRYNDQSILENFHCASLFEMVELDDIDIFSPLTAEQRKSVRETIMSMVLATDMAFHFDWIGKFKSKLGGSGFNFETKSDKRMVLNIAIKCADVSNPTKPQLISRRWTQLIMEEFFRQGDEEKNRGIPISTFMNRETTDIPKCQIGFIDFIVYPLYEAWSSYLKEDVEIHMRNIQSNKAFWKSCTENPNLGSPVQLVVYTVSPPPSLGPHERNSIVPTSQKKESSSPSGEESQNMISSSKRSPITIAVTDNALQQTEIGQIEHANHAGSTRMKQASTLPPVLAMGGHQLESGFLQPTPMPVQSIKPALIYQERPSIFTSAHSLGKNTLPPVEFNLKGTREELHSLLDHCPLPQRPNNTIIMDIATPGAATLDCPVAPYKFSETLEPSTASPPEKGTDIQKPQ</sequence>
<evidence type="ECO:0000259" key="6">
    <source>
        <dbReference type="PROSITE" id="PS51845"/>
    </source>
</evidence>
<evidence type="ECO:0000313" key="7">
    <source>
        <dbReference type="EMBL" id="KAH6594604.1"/>
    </source>
</evidence>
<dbReference type="InterPro" id="IPR002073">
    <property type="entry name" value="PDEase_catalytic_dom"/>
</dbReference>
<dbReference type="InterPro" id="IPR023174">
    <property type="entry name" value="PDEase_CS"/>
</dbReference>
<dbReference type="InterPro" id="IPR023088">
    <property type="entry name" value="PDEase"/>
</dbReference>
<dbReference type="PROSITE" id="PS00126">
    <property type="entry name" value="PDEASE_I_1"/>
    <property type="match status" value="1"/>
</dbReference>
<protein>
    <recommendedName>
        <fullName evidence="3">Phosphodiesterase</fullName>
        <ecNumber evidence="3">3.1.4.-</ecNumber>
    </recommendedName>
</protein>
<feature type="transmembrane region" description="Helical" evidence="5">
    <location>
        <begin position="267"/>
        <end position="290"/>
    </location>
</feature>
<comment type="cofactor">
    <cofactor evidence="3">
        <name>a divalent metal cation</name>
        <dbReference type="ChEBI" id="CHEBI:60240"/>
    </cofactor>
    <text evidence="3">Binds 2 divalent metal cations per subunit. Site 1 may preferentially bind zinc ions, while site 2 has a preference for magnesium and/or manganese ions.</text>
</comment>
<keyword evidence="1 3" id="KW-0479">Metal-binding</keyword>
<dbReference type="SUPFAM" id="SSF109604">
    <property type="entry name" value="HD-domain/PDEase-like"/>
    <property type="match status" value="1"/>
</dbReference>
<keyword evidence="5" id="KW-0812">Transmembrane</keyword>
<evidence type="ECO:0000256" key="4">
    <source>
        <dbReference type="SAM" id="MobiDB-lite"/>
    </source>
</evidence>
<feature type="compositionally biased region" description="Polar residues" evidence="4">
    <location>
        <begin position="128"/>
        <end position="149"/>
    </location>
</feature>
<dbReference type="Proteomes" id="UP001648503">
    <property type="component" value="Unassembled WGS sequence"/>
</dbReference>
<organism evidence="7 8">
    <name type="scientific">Batrachochytrium salamandrivorans</name>
    <dbReference type="NCBI Taxonomy" id="1357716"/>
    <lineage>
        <taxon>Eukaryota</taxon>
        <taxon>Fungi</taxon>
        <taxon>Fungi incertae sedis</taxon>
        <taxon>Chytridiomycota</taxon>
        <taxon>Chytridiomycota incertae sedis</taxon>
        <taxon>Chytridiomycetes</taxon>
        <taxon>Rhizophydiales</taxon>
        <taxon>Rhizophydiales incertae sedis</taxon>
        <taxon>Batrachochytrium</taxon>
    </lineage>
</organism>
<dbReference type="Gene3D" id="1.10.1300.10">
    <property type="entry name" value="3'5'-cyclic nucleotide phosphodiesterase, catalytic domain"/>
    <property type="match status" value="1"/>
</dbReference>
<dbReference type="PROSITE" id="PS51845">
    <property type="entry name" value="PDEASE_I_2"/>
    <property type="match status" value="1"/>
</dbReference>
<feature type="transmembrane region" description="Helical" evidence="5">
    <location>
        <begin position="387"/>
        <end position="406"/>
    </location>
</feature>
<feature type="transmembrane region" description="Helical" evidence="5">
    <location>
        <begin position="320"/>
        <end position="338"/>
    </location>
</feature>
<evidence type="ECO:0000313" key="8">
    <source>
        <dbReference type="Proteomes" id="UP001648503"/>
    </source>
</evidence>
<feature type="region of interest" description="Disordered" evidence="4">
    <location>
        <begin position="1060"/>
        <end position="1080"/>
    </location>
</feature>
<evidence type="ECO:0000256" key="1">
    <source>
        <dbReference type="ARBA" id="ARBA00022723"/>
    </source>
</evidence>
<dbReference type="PANTHER" id="PTHR11347">
    <property type="entry name" value="CYCLIC NUCLEOTIDE PHOSPHODIESTERASE"/>
    <property type="match status" value="1"/>
</dbReference>
<evidence type="ECO:0000256" key="2">
    <source>
        <dbReference type="ARBA" id="ARBA00022801"/>
    </source>
</evidence>
<feature type="transmembrane region" description="Helical" evidence="5">
    <location>
        <begin position="240"/>
        <end position="261"/>
    </location>
</feature>
<name>A0ABQ8F9S3_9FUNG</name>
<evidence type="ECO:0000256" key="3">
    <source>
        <dbReference type="RuleBase" id="RU363067"/>
    </source>
</evidence>
<keyword evidence="2 3" id="KW-0378">Hydrolase</keyword>
<feature type="region of interest" description="Disordered" evidence="4">
    <location>
        <begin position="128"/>
        <end position="154"/>
    </location>
</feature>
<dbReference type="InterPro" id="IPR036971">
    <property type="entry name" value="PDEase_catalytic_dom_sf"/>
</dbReference>